<dbReference type="PANTHER" id="PTHR32432:SF3">
    <property type="entry name" value="ETHANOLAMINE UTILIZATION PROTEIN EUTJ"/>
    <property type="match status" value="1"/>
</dbReference>
<dbReference type="Proteomes" id="UP000249061">
    <property type="component" value="Unassembled WGS sequence"/>
</dbReference>
<evidence type="ECO:0000256" key="1">
    <source>
        <dbReference type="SAM" id="MobiDB-lite"/>
    </source>
</evidence>
<dbReference type="InterPro" id="IPR043129">
    <property type="entry name" value="ATPase_NBD"/>
</dbReference>
<name>A0A2W5T7F1_9BACT</name>
<dbReference type="Pfam" id="PF11104">
    <property type="entry name" value="PilM_2"/>
    <property type="match status" value="1"/>
</dbReference>
<evidence type="ECO:0000313" key="3">
    <source>
        <dbReference type="EMBL" id="PZR08873.1"/>
    </source>
</evidence>
<feature type="transmembrane region" description="Helical" evidence="2">
    <location>
        <begin position="357"/>
        <end position="377"/>
    </location>
</feature>
<gene>
    <name evidence="3" type="ORF">DI536_23565</name>
</gene>
<dbReference type="InterPro" id="IPR050696">
    <property type="entry name" value="FtsA/MreB"/>
</dbReference>
<dbReference type="InterPro" id="IPR005883">
    <property type="entry name" value="PilM"/>
</dbReference>
<keyword evidence="2" id="KW-0812">Transmembrane</keyword>
<evidence type="ECO:0000256" key="2">
    <source>
        <dbReference type="SAM" id="Phobius"/>
    </source>
</evidence>
<dbReference type="EMBL" id="QFQP01000023">
    <property type="protein sequence ID" value="PZR08873.1"/>
    <property type="molecule type" value="Genomic_DNA"/>
</dbReference>
<dbReference type="SUPFAM" id="SSF53067">
    <property type="entry name" value="Actin-like ATPase domain"/>
    <property type="match status" value="2"/>
</dbReference>
<keyword evidence="2" id="KW-1133">Transmembrane helix</keyword>
<comment type="caution">
    <text evidence="3">The sequence shown here is derived from an EMBL/GenBank/DDBJ whole genome shotgun (WGS) entry which is preliminary data.</text>
</comment>
<reference evidence="3 4" key="1">
    <citation type="submission" date="2017-08" db="EMBL/GenBank/DDBJ databases">
        <title>Infants hospitalized years apart are colonized by the same room-sourced microbial strains.</title>
        <authorList>
            <person name="Brooks B."/>
            <person name="Olm M.R."/>
            <person name="Firek B.A."/>
            <person name="Baker R."/>
            <person name="Thomas B.C."/>
            <person name="Morowitz M.J."/>
            <person name="Banfield J.F."/>
        </authorList>
    </citation>
    <scope>NUCLEOTIDE SEQUENCE [LARGE SCALE GENOMIC DNA]</scope>
    <source>
        <strain evidence="3">S2_003_000_R2_14</strain>
    </source>
</reference>
<dbReference type="CDD" id="cd24049">
    <property type="entry name" value="ASKHA_NBD_PilM"/>
    <property type="match status" value="1"/>
</dbReference>
<dbReference type="AlphaFoldDB" id="A0A2W5T7F1"/>
<sequence>MARVLGLDLGSHSVKAVIVESAYRGGAAVKGVFTVPVPTEGEKADRLKAALGALAAQGPQADSVVTSLPGTGLATHPISLPFSDPRKIESTLAFEVESQLPYDLDEAVFDHQLSQGDANGAQLLVGVAKKTELAPVLAALAEAKLDPRIVTHAGLVYQNVLGTLPVTLVDPGAAIVVLDLGHERCSLAIGRPGGAVEYARTFAGGGAALTRALANEFKIPNADAEAWKEQHGAVGHEVVGVEAERAAGAFMRALQPVLRDLRSTIKAYVARTKNPVGLVLLCGGTSLLKGLPEQLAGDLGVPTRLLDLPAELPTPALAQSYALALRGGATGTKAPRFNLRRGEFAFKSDFDFAGDKIGQIAAFAAILFVLMIASGIVRNSVLTRREKQVDAVLCDITTRILGKCEKDFTIATSMLKGQESPAAGIPNRSAATLLAELTAHVPPDMDVTFDQLVIDLDRISLRCETATSKNLEELMTALKTYKCFKEINEGKVEKSKDGSKVSSRLDIQVECPDDGEGNKG</sequence>
<accession>A0A2W5T7F1</accession>
<organism evidence="3 4">
    <name type="scientific">Archangium gephyra</name>
    <dbReference type="NCBI Taxonomy" id="48"/>
    <lineage>
        <taxon>Bacteria</taxon>
        <taxon>Pseudomonadati</taxon>
        <taxon>Myxococcota</taxon>
        <taxon>Myxococcia</taxon>
        <taxon>Myxococcales</taxon>
        <taxon>Cystobacterineae</taxon>
        <taxon>Archangiaceae</taxon>
        <taxon>Archangium</taxon>
    </lineage>
</organism>
<feature type="compositionally biased region" description="Acidic residues" evidence="1">
    <location>
        <begin position="511"/>
        <end position="520"/>
    </location>
</feature>
<dbReference type="PANTHER" id="PTHR32432">
    <property type="entry name" value="CELL DIVISION PROTEIN FTSA-RELATED"/>
    <property type="match status" value="1"/>
</dbReference>
<protein>
    <submittedName>
        <fullName evidence="3">General secretion pathway protein GspL</fullName>
    </submittedName>
</protein>
<keyword evidence="2" id="KW-0472">Membrane</keyword>
<dbReference type="Gene3D" id="3.30.1490.300">
    <property type="match status" value="1"/>
</dbReference>
<proteinExistence type="predicted"/>
<dbReference type="Gene3D" id="3.30.420.40">
    <property type="match status" value="2"/>
</dbReference>
<evidence type="ECO:0000313" key="4">
    <source>
        <dbReference type="Proteomes" id="UP000249061"/>
    </source>
</evidence>
<feature type="region of interest" description="Disordered" evidence="1">
    <location>
        <begin position="491"/>
        <end position="520"/>
    </location>
</feature>